<dbReference type="Gramene" id="PNW72787">
    <property type="protein sequence ID" value="PNW72787"/>
    <property type="gene ID" value="CHLRE_15g642865v5"/>
</dbReference>
<evidence type="ECO:0000256" key="1">
    <source>
        <dbReference type="SAM" id="MobiDB-lite"/>
    </source>
</evidence>
<proteinExistence type="predicted"/>
<feature type="compositionally biased region" description="Pro residues" evidence="1">
    <location>
        <begin position="220"/>
        <end position="241"/>
    </location>
</feature>
<feature type="compositionally biased region" description="Low complexity" evidence="1">
    <location>
        <begin position="33"/>
        <end position="42"/>
    </location>
</feature>
<protein>
    <submittedName>
        <fullName evidence="2">Uncharacterized protein</fullName>
    </submittedName>
</protein>
<accession>A0A2K3CWX1</accession>
<feature type="compositionally biased region" description="Low complexity" evidence="1">
    <location>
        <begin position="66"/>
        <end position="75"/>
    </location>
</feature>
<feature type="compositionally biased region" description="Polar residues" evidence="1">
    <location>
        <begin position="191"/>
        <end position="200"/>
    </location>
</feature>
<organism evidence="2 3">
    <name type="scientific">Chlamydomonas reinhardtii</name>
    <name type="common">Chlamydomonas smithii</name>
    <dbReference type="NCBI Taxonomy" id="3055"/>
    <lineage>
        <taxon>Eukaryota</taxon>
        <taxon>Viridiplantae</taxon>
        <taxon>Chlorophyta</taxon>
        <taxon>core chlorophytes</taxon>
        <taxon>Chlorophyceae</taxon>
        <taxon>CS clade</taxon>
        <taxon>Chlamydomonadales</taxon>
        <taxon>Chlamydomonadaceae</taxon>
        <taxon>Chlamydomonas</taxon>
    </lineage>
</organism>
<evidence type="ECO:0000313" key="2">
    <source>
        <dbReference type="EMBL" id="PNW72787.1"/>
    </source>
</evidence>
<feature type="compositionally biased region" description="Pro residues" evidence="1">
    <location>
        <begin position="7"/>
        <end position="23"/>
    </location>
</feature>
<feature type="region of interest" description="Disordered" evidence="1">
    <location>
        <begin position="190"/>
        <end position="275"/>
    </location>
</feature>
<dbReference type="GeneID" id="5726257"/>
<evidence type="ECO:0000313" key="3">
    <source>
        <dbReference type="Proteomes" id="UP000006906"/>
    </source>
</evidence>
<sequence length="431" mass="44321">MSGDSPLPGPPPSPHAAPSPFPDSPRGAPMSRAAAAATAAVASWNVEDMDLDSHTDSDDESASEHQQQQTAAQAASGGGGGGGSGSGGGGGGGGRWHMHPFWQQYVLNTTLEPDLVDTLAALVEHCQSGRGWTGVQATLEAQRLAACGEPLIGVPGSGMGPGWVLLPPAGQRPSRVSDSGMQAGFLLPRVGQQSSPSATGSPLGGGDGPTAAAAVSTGLVPPPQPSRPAAPPARMPMPRPEQAPTTAPAPAARLQYPPPPAPPADNSVPPPPLPQHVQSLATQAAVARGPTQPAVWFEHDFSDWQRLLQSVQRQPGQQQITSSWLFMPLIADALLPAHSAQAAFPFQRPPDWNQLTGPLRTGCTTHGITAERVPLDGPWHTTATWQEYVLNTALSLELIETLAALAASCQSGGGWVGVQATLAAQQEAMMA</sequence>
<keyword evidence="3" id="KW-1185">Reference proteome</keyword>
<dbReference type="InParanoid" id="A0A2K3CWX1"/>
<feature type="region of interest" description="Disordered" evidence="1">
    <location>
        <begin position="1"/>
        <end position="95"/>
    </location>
</feature>
<name>A0A2K3CWX1_CHLRE</name>
<gene>
    <name evidence="2" type="ORF">CHLRE_15g642865v5</name>
</gene>
<dbReference type="AlphaFoldDB" id="A0A2K3CWX1"/>
<reference evidence="2 3" key="1">
    <citation type="journal article" date="2007" name="Science">
        <title>The Chlamydomonas genome reveals the evolution of key animal and plant functions.</title>
        <authorList>
            <person name="Merchant S.S."/>
            <person name="Prochnik S.E."/>
            <person name="Vallon O."/>
            <person name="Harris E.H."/>
            <person name="Karpowicz S.J."/>
            <person name="Witman G.B."/>
            <person name="Terry A."/>
            <person name="Salamov A."/>
            <person name="Fritz-Laylin L.K."/>
            <person name="Marechal-Drouard L."/>
            <person name="Marshall W.F."/>
            <person name="Qu L.H."/>
            <person name="Nelson D.R."/>
            <person name="Sanderfoot A.A."/>
            <person name="Spalding M.H."/>
            <person name="Kapitonov V.V."/>
            <person name="Ren Q."/>
            <person name="Ferris P."/>
            <person name="Lindquist E."/>
            <person name="Shapiro H."/>
            <person name="Lucas S.M."/>
            <person name="Grimwood J."/>
            <person name="Schmutz J."/>
            <person name="Cardol P."/>
            <person name="Cerutti H."/>
            <person name="Chanfreau G."/>
            <person name="Chen C.L."/>
            <person name="Cognat V."/>
            <person name="Croft M.T."/>
            <person name="Dent R."/>
            <person name="Dutcher S."/>
            <person name="Fernandez E."/>
            <person name="Fukuzawa H."/>
            <person name="Gonzalez-Ballester D."/>
            <person name="Gonzalez-Halphen D."/>
            <person name="Hallmann A."/>
            <person name="Hanikenne M."/>
            <person name="Hippler M."/>
            <person name="Inwood W."/>
            <person name="Jabbari K."/>
            <person name="Kalanon M."/>
            <person name="Kuras R."/>
            <person name="Lefebvre P.A."/>
            <person name="Lemaire S.D."/>
            <person name="Lobanov A.V."/>
            <person name="Lohr M."/>
            <person name="Manuell A."/>
            <person name="Meier I."/>
            <person name="Mets L."/>
            <person name="Mittag M."/>
            <person name="Mittelmeier T."/>
            <person name="Moroney J.V."/>
            <person name="Moseley J."/>
            <person name="Napoli C."/>
            <person name="Nedelcu A.M."/>
            <person name="Niyogi K."/>
            <person name="Novoselov S.V."/>
            <person name="Paulsen I.T."/>
            <person name="Pazour G."/>
            <person name="Purton S."/>
            <person name="Ral J.P."/>
            <person name="Riano-Pachon D.M."/>
            <person name="Riekhof W."/>
            <person name="Rymarquis L."/>
            <person name="Schroda M."/>
            <person name="Stern D."/>
            <person name="Umen J."/>
            <person name="Willows R."/>
            <person name="Wilson N."/>
            <person name="Zimmer S.L."/>
            <person name="Allmer J."/>
            <person name="Balk J."/>
            <person name="Bisova K."/>
            <person name="Chen C.J."/>
            <person name="Elias M."/>
            <person name="Gendler K."/>
            <person name="Hauser C."/>
            <person name="Lamb M.R."/>
            <person name="Ledford H."/>
            <person name="Long J.C."/>
            <person name="Minagawa J."/>
            <person name="Page M.D."/>
            <person name="Pan J."/>
            <person name="Pootakham W."/>
            <person name="Roje S."/>
            <person name="Rose A."/>
            <person name="Stahlberg E."/>
            <person name="Terauchi A.M."/>
            <person name="Yang P."/>
            <person name="Ball S."/>
            <person name="Bowler C."/>
            <person name="Dieckmann C.L."/>
            <person name="Gladyshev V.N."/>
            <person name="Green P."/>
            <person name="Jorgensen R."/>
            <person name="Mayfield S."/>
            <person name="Mueller-Roeber B."/>
            <person name="Rajamani S."/>
            <person name="Sayre R.T."/>
            <person name="Brokstein P."/>
            <person name="Dubchak I."/>
            <person name="Goodstein D."/>
            <person name="Hornick L."/>
            <person name="Huang Y.W."/>
            <person name="Jhaveri J."/>
            <person name="Luo Y."/>
            <person name="Martinez D."/>
            <person name="Ngau W.C."/>
            <person name="Otillar B."/>
            <person name="Poliakov A."/>
            <person name="Porter A."/>
            <person name="Szajkowski L."/>
            <person name="Werner G."/>
            <person name="Zhou K."/>
            <person name="Grigoriev I.V."/>
            <person name="Rokhsar D.S."/>
            <person name="Grossman A.R."/>
        </authorList>
    </citation>
    <scope>NUCLEOTIDE SEQUENCE [LARGE SCALE GENOMIC DNA]</scope>
    <source>
        <strain evidence="3">CC-503</strain>
    </source>
</reference>
<feature type="compositionally biased region" description="Pro residues" evidence="1">
    <location>
        <begin position="256"/>
        <end position="274"/>
    </location>
</feature>
<dbReference type="PaxDb" id="3055-EDO95946"/>
<dbReference type="RefSeq" id="XP_042916548.1">
    <property type="nucleotide sequence ID" value="XM_043070691.1"/>
</dbReference>
<dbReference type="KEGG" id="cre:CHLRE_15g642865v5"/>
<dbReference type="Proteomes" id="UP000006906">
    <property type="component" value="Chromosome 15"/>
</dbReference>
<feature type="compositionally biased region" description="Gly residues" evidence="1">
    <location>
        <begin position="76"/>
        <end position="95"/>
    </location>
</feature>
<dbReference type="EMBL" id="CM008976">
    <property type="protein sequence ID" value="PNW72787.1"/>
    <property type="molecule type" value="Genomic_DNA"/>
</dbReference>
<feature type="compositionally biased region" description="Low complexity" evidence="1">
    <location>
        <begin position="242"/>
        <end position="255"/>
    </location>
</feature>